<dbReference type="PANTHER" id="PTHR21090:SF5">
    <property type="entry name" value="PENTAFUNCTIONAL AROM POLYPEPTIDE"/>
    <property type="match status" value="1"/>
</dbReference>
<dbReference type="Proteomes" id="UP000094707">
    <property type="component" value="Chromosome I"/>
</dbReference>
<evidence type="ECO:0000256" key="1">
    <source>
        <dbReference type="ARBA" id="ARBA00004811"/>
    </source>
</evidence>
<keyword evidence="6 8" id="KW-0057">Aromatic amino acid biosynthesis</keyword>
<gene>
    <name evidence="8 10" type="primary">aroA</name>
    <name evidence="10" type="ORF">MCBB_1248</name>
</gene>
<keyword evidence="5 8" id="KW-0808">Transferase</keyword>
<feature type="binding site" evidence="8">
    <location>
        <position position="166"/>
    </location>
    <ligand>
        <name>3-phosphoshikimate</name>
        <dbReference type="ChEBI" id="CHEBI:145989"/>
    </ligand>
</feature>
<feature type="binding site" evidence="8">
    <location>
        <position position="194"/>
    </location>
    <ligand>
        <name>3-phosphoshikimate</name>
        <dbReference type="ChEBI" id="CHEBI:145989"/>
    </ligand>
</feature>
<evidence type="ECO:0000256" key="5">
    <source>
        <dbReference type="ARBA" id="ARBA00022679"/>
    </source>
</evidence>
<feature type="binding site" evidence="8">
    <location>
        <position position="21"/>
    </location>
    <ligand>
        <name>phosphoenolpyruvate</name>
        <dbReference type="ChEBI" id="CHEBI:58702"/>
    </ligand>
</feature>
<dbReference type="InterPro" id="IPR023193">
    <property type="entry name" value="EPSP_synthase_CS"/>
</dbReference>
<dbReference type="GO" id="GO:0005737">
    <property type="term" value="C:cytoplasm"/>
    <property type="evidence" value="ECO:0007669"/>
    <property type="project" value="UniProtKB-SubCell"/>
</dbReference>
<dbReference type="STRING" id="118062.MCBB_1248"/>
<evidence type="ECO:0000259" key="9">
    <source>
        <dbReference type="Pfam" id="PF00275"/>
    </source>
</evidence>
<sequence>MELTVQRTESVEGTVKAPPSKSYSHRAFILASLANGRSVVRDALYSEDTLASLEACRALGAEFERKSDGDCLIHGFGCSPSTPEDVLDVKNSGTTLRIMTSVSALAPGFTVFTGDDSLRQRPMQDLLDSLQNLGVNAHSTKNDGKAPLIVEGGFKGGKTSIPGNVSSQFISSLLIAAPYAENPVDINVKGDFISKPYVDMTTDVMKKFGVNLDYDRKNNSFHVEPQTYKSRDYTIEGDYSSASYIIGAAAALKSNVKIKNLFKDSKQGDKQILDIVKEMGAEVNFKKDEVVIRGHGKLNGVEVNLENAPDLLPTVAALGAIAEGVTTIKNVAHARFKETDRIHTCALELSKIGVNVKEKEDGLIIKGGANGGIVKSHGDHRLVMALSLVGLKVGNLRIENASVYDVSFPKFPEGMKELGCKINQV</sequence>
<organism evidence="10 11">
    <name type="scientific">Methanobacterium congolense</name>
    <dbReference type="NCBI Taxonomy" id="118062"/>
    <lineage>
        <taxon>Archaea</taxon>
        <taxon>Methanobacteriati</taxon>
        <taxon>Methanobacteriota</taxon>
        <taxon>Methanomada group</taxon>
        <taxon>Methanobacteria</taxon>
        <taxon>Methanobacteriales</taxon>
        <taxon>Methanobacteriaceae</taxon>
        <taxon>Methanobacterium</taxon>
    </lineage>
</organism>
<dbReference type="FunFam" id="3.65.10.10:FF:000005">
    <property type="entry name" value="3-phosphoshikimate 1-carboxyvinyltransferase"/>
    <property type="match status" value="1"/>
</dbReference>
<dbReference type="Pfam" id="PF00275">
    <property type="entry name" value="EPSP_synthase"/>
    <property type="match status" value="1"/>
</dbReference>
<name>A0A1D3L2L5_9EURY</name>
<comment type="function">
    <text evidence="8">Catalyzes the transfer of the enolpyruvyl moiety of phosphoenolpyruvate (PEP) to the 5-hydroxyl of shikimate-3-phosphate (S3P) to produce enolpyruvyl shikimate-3-phosphate and inorganic phosphate.</text>
</comment>
<comment type="similarity">
    <text evidence="2 8">Belongs to the EPSP synthase family.</text>
</comment>
<comment type="pathway">
    <text evidence="1">Metabolic intermediate biosynthesis; chorismate biosynthesis; chorismate from D-erythrose 4-phosphate and phosphoenolpyruvate: step 6/7.</text>
</comment>
<dbReference type="OrthoDB" id="43788at2157"/>
<evidence type="ECO:0000256" key="7">
    <source>
        <dbReference type="ARBA" id="ARBA00044633"/>
    </source>
</evidence>
<evidence type="ECO:0000313" key="10">
    <source>
        <dbReference type="EMBL" id="SCG85806.1"/>
    </source>
</evidence>
<dbReference type="NCBIfam" id="TIGR01356">
    <property type="entry name" value="aroA"/>
    <property type="match status" value="1"/>
</dbReference>
<dbReference type="KEGG" id="mcub:MCBB_1248"/>
<dbReference type="InterPro" id="IPR013792">
    <property type="entry name" value="RNA3'P_cycl/enolpyr_Trfase_a/b"/>
</dbReference>
<feature type="binding site" evidence="8">
    <location>
        <position position="21"/>
    </location>
    <ligand>
        <name>3-phosphoshikimate</name>
        <dbReference type="ChEBI" id="CHEBI:145989"/>
    </ligand>
</feature>
<comment type="subunit">
    <text evidence="8">Monomer.</text>
</comment>
<dbReference type="CDD" id="cd01556">
    <property type="entry name" value="EPSP_synthase"/>
    <property type="match status" value="1"/>
</dbReference>
<dbReference type="InterPro" id="IPR006264">
    <property type="entry name" value="EPSP_synthase"/>
</dbReference>
<evidence type="ECO:0000256" key="4">
    <source>
        <dbReference type="ARBA" id="ARBA00022605"/>
    </source>
</evidence>
<feature type="domain" description="Enolpyruvate transferase" evidence="9">
    <location>
        <begin position="6"/>
        <end position="413"/>
    </location>
</feature>
<evidence type="ECO:0000313" key="11">
    <source>
        <dbReference type="Proteomes" id="UP000094707"/>
    </source>
</evidence>
<dbReference type="PIRSF" id="PIRSF000505">
    <property type="entry name" value="EPSPS"/>
    <property type="match status" value="1"/>
</dbReference>
<dbReference type="EMBL" id="LT607756">
    <property type="protein sequence ID" value="SCG85806.1"/>
    <property type="molecule type" value="Genomic_DNA"/>
</dbReference>
<feature type="binding site" evidence="8">
    <location>
        <position position="167"/>
    </location>
    <ligand>
        <name>3-phosphoshikimate</name>
        <dbReference type="ChEBI" id="CHEBI:145989"/>
    </ligand>
</feature>
<keyword evidence="3 8" id="KW-0963">Cytoplasm</keyword>
<evidence type="ECO:0000256" key="3">
    <source>
        <dbReference type="ARBA" id="ARBA00022490"/>
    </source>
</evidence>
<reference evidence="10 11" key="1">
    <citation type="submission" date="2016-08" db="EMBL/GenBank/DDBJ databases">
        <authorList>
            <person name="Seilhamer J.J."/>
        </authorList>
    </citation>
    <scope>NUCLEOTIDE SEQUENCE [LARGE SCALE GENOMIC DNA]</scope>
    <source>
        <strain evidence="10">Buetzberg</strain>
    </source>
</reference>
<feature type="binding site" evidence="8">
    <location>
        <position position="26"/>
    </location>
    <ligand>
        <name>3-phosphoshikimate</name>
        <dbReference type="ChEBI" id="CHEBI:145989"/>
    </ligand>
</feature>
<dbReference type="GO" id="GO:0009073">
    <property type="term" value="P:aromatic amino acid family biosynthetic process"/>
    <property type="evidence" value="ECO:0007669"/>
    <property type="project" value="UniProtKB-KW"/>
</dbReference>
<keyword evidence="4 8" id="KW-0028">Amino-acid biosynthesis</keyword>
<feature type="binding site" evidence="8">
    <location>
        <position position="168"/>
    </location>
    <ligand>
        <name>phosphoenolpyruvate</name>
        <dbReference type="ChEBI" id="CHEBI:58702"/>
    </ligand>
</feature>
<feature type="binding site" evidence="8">
    <location>
        <position position="93"/>
    </location>
    <ligand>
        <name>phosphoenolpyruvate</name>
        <dbReference type="ChEBI" id="CHEBI:58702"/>
    </ligand>
</feature>
<accession>A0A1D3L2L5</accession>
<feature type="binding site" evidence="8">
    <location>
        <position position="341"/>
    </location>
    <ligand>
        <name>phosphoenolpyruvate</name>
        <dbReference type="ChEBI" id="CHEBI:58702"/>
    </ligand>
</feature>
<dbReference type="GO" id="GO:0009423">
    <property type="term" value="P:chorismate biosynthetic process"/>
    <property type="evidence" value="ECO:0007669"/>
    <property type="project" value="UniProtKB-UniRule"/>
</dbReference>
<feature type="binding site" evidence="8">
    <location>
        <position position="381"/>
    </location>
    <ligand>
        <name>phosphoenolpyruvate</name>
        <dbReference type="ChEBI" id="CHEBI:58702"/>
    </ligand>
</feature>
<comment type="subcellular location">
    <subcellularLocation>
        <location evidence="8">Cytoplasm</location>
    </subcellularLocation>
</comment>
<proteinExistence type="inferred from homology"/>
<dbReference type="UniPathway" id="UPA00053">
    <property type="reaction ID" value="UER00089"/>
</dbReference>
<dbReference type="InterPro" id="IPR001986">
    <property type="entry name" value="Enolpyruvate_Tfrase_dom"/>
</dbReference>
<evidence type="ECO:0000256" key="8">
    <source>
        <dbReference type="HAMAP-Rule" id="MF_00210"/>
    </source>
</evidence>
<comment type="catalytic activity">
    <reaction evidence="7">
        <text>3-phosphoshikimate + phosphoenolpyruvate = 5-O-(1-carboxyvinyl)-3-phosphoshikimate + phosphate</text>
        <dbReference type="Rhea" id="RHEA:21256"/>
        <dbReference type="ChEBI" id="CHEBI:43474"/>
        <dbReference type="ChEBI" id="CHEBI:57701"/>
        <dbReference type="ChEBI" id="CHEBI:58702"/>
        <dbReference type="ChEBI" id="CHEBI:145989"/>
        <dbReference type="EC" id="2.5.1.19"/>
    </reaction>
    <physiologicalReaction direction="left-to-right" evidence="7">
        <dbReference type="Rhea" id="RHEA:21257"/>
    </physiologicalReaction>
</comment>
<evidence type="ECO:0000256" key="2">
    <source>
        <dbReference type="ARBA" id="ARBA00009948"/>
    </source>
</evidence>
<dbReference type="PANTHER" id="PTHR21090">
    <property type="entry name" value="AROM/DEHYDROQUINATE SYNTHASE"/>
    <property type="match status" value="1"/>
</dbReference>
<feature type="binding site" evidence="8">
    <location>
        <position position="337"/>
    </location>
    <ligand>
        <name>3-phosphoshikimate</name>
        <dbReference type="ChEBI" id="CHEBI:145989"/>
    </ligand>
</feature>
<feature type="binding site" evidence="8">
    <location>
        <position position="310"/>
    </location>
    <ligand>
        <name>3-phosphoshikimate</name>
        <dbReference type="ChEBI" id="CHEBI:145989"/>
    </ligand>
</feature>
<dbReference type="RefSeq" id="WP_071906931.1">
    <property type="nucleotide sequence ID" value="NZ_LT607756.1"/>
</dbReference>
<dbReference type="AlphaFoldDB" id="A0A1D3L2L5"/>
<dbReference type="EC" id="2.5.1.19" evidence="8"/>
<feature type="binding site" evidence="8">
    <location>
        <position position="22"/>
    </location>
    <ligand>
        <name>3-phosphoshikimate</name>
        <dbReference type="ChEBI" id="CHEBI:145989"/>
    </ligand>
</feature>
<dbReference type="InterPro" id="IPR036968">
    <property type="entry name" value="Enolpyruvate_Tfrase_sf"/>
</dbReference>
<dbReference type="GO" id="GO:0003866">
    <property type="term" value="F:3-phosphoshikimate 1-carboxyvinyltransferase activity"/>
    <property type="evidence" value="ECO:0007669"/>
    <property type="project" value="UniProtKB-UniRule"/>
</dbReference>
<dbReference type="HAMAP" id="MF_00210">
    <property type="entry name" value="EPSP_synth"/>
    <property type="match status" value="1"/>
</dbReference>
<keyword evidence="11" id="KW-1185">Reference proteome</keyword>
<dbReference type="GO" id="GO:0008652">
    <property type="term" value="P:amino acid biosynthetic process"/>
    <property type="evidence" value="ECO:0007669"/>
    <property type="project" value="UniProtKB-KW"/>
</dbReference>
<comment type="caution">
    <text evidence="8">Lacks conserved residue(s) required for the propagation of feature annotation.</text>
</comment>
<dbReference type="SUPFAM" id="SSF55205">
    <property type="entry name" value="EPT/RTPC-like"/>
    <property type="match status" value="1"/>
</dbReference>
<evidence type="ECO:0000256" key="6">
    <source>
        <dbReference type="ARBA" id="ARBA00023141"/>
    </source>
</evidence>
<protein>
    <recommendedName>
        <fullName evidence="8">3-phosphoshikimate 1-carboxyvinyltransferase</fullName>
        <ecNumber evidence="8">2.5.1.19</ecNumber>
    </recommendedName>
    <alternativeName>
        <fullName evidence="8">5-enolpyruvylshikimate-3-phosphate synthase</fullName>
        <shortName evidence="8">EPSP synthase</shortName>
        <shortName evidence="8">EPSPS</shortName>
    </alternativeName>
</protein>
<dbReference type="PATRIC" id="fig|129848.4.peg.1264"/>
<dbReference type="GeneID" id="30412092"/>
<feature type="active site" description="Proton acceptor" evidence="8">
    <location>
        <position position="310"/>
    </location>
</feature>
<feature type="binding site" evidence="8">
    <location>
        <position position="121"/>
    </location>
    <ligand>
        <name>phosphoenolpyruvate</name>
        <dbReference type="ChEBI" id="CHEBI:58702"/>
    </ligand>
</feature>
<dbReference type="Gene3D" id="3.65.10.10">
    <property type="entry name" value="Enolpyruvate transferase domain"/>
    <property type="match status" value="2"/>
</dbReference>
<dbReference type="PROSITE" id="PS00885">
    <property type="entry name" value="EPSP_SYNTHASE_2"/>
    <property type="match status" value="1"/>
</dbReference>
<dbReference type="PROSITE" id="PS00104">
    <property type="entry name" value="EPSP_SYNTHASE_1"/>
    <property type="match status" value="1"/>
</dbReference>
<feature type="binding site" evidence="8">
    <location>
        <position position="168"/>
    </location>
    <ligand>
        <name>3-phosphoshikimate</name>
        <dbReference type="ChEBI" id="CHEBI:145989"/>
    </ligand>
</feature>